<protein>
    <recommendedName>
        <fullName evidence="3">USP domain-containing protein</fullName>
    </recommendedName>
</protein>
<reference evidence="1" key="1">
    <citation type="submission" date="2016-10" db="EMBL/GenBank/DDBJ databases">
        <authorList>
            <person name="Benchimol M."/>
            <person name="Almeida L.G."/>
            <person name="Vasconcelos A.T."/>
            <person name="Perreira-Neves A."/>
            <person name="Rosa I.A."/>
            <person name="Tasca T."/>
            <person name="Bogo M.R."/>
            <person name="de Souza W."/>
        </authorList>
    </citation>
    <scope>NUCLEOTIDE SEQUENCE [LARGE SCALE GENOMIC DNA]</scope>
    <source>
        <strain evidence="1">K</strain>
    </source>
</reference>
<dbReference type="Gene3D" id="3.90.70.10">
    <property type="entry name" value="Cysteine proteinases"/>
    <property type="match status" value="1"/>
</dbReference>
<dbReference type="InterPro" id="IPR038765">
    <property type="entry name" value="Papain-like_cys_pep_sf"/>
</dbReference>
<dbReference type="SUPFAM" id="SSF54001">
    <property type="entry name" value="Cysteine proteinases"/>
    <property type="match status" value="1"/>
</dbReference>
<accession>A0A1J4K997</accession>
<evidence type="ECO:0008006" key="3">
    <source>
        <dbReference type="Google" id="ProtNLM"/>
    </source>
</evidence>
<dbReference type="Proteomes" id="UP000179807">
    <property type="component" value="Unassembled WGS sequence"/>
</dbReference>
<proteinExistence type="predicted"/>
<dbReference type="GeneID" id="94827009"/>
<dbReference type="VEuPathDB" id="TrichDB:TRFO_05129"/>
<dbReference type="AlphaFoldDB" id="A0A1J4K997"/>
<organism evidence="1 2">
    <name type="scientific">Tritrichomonas foetus</name>
    <dbReference type="NCBI Taxonomy" id="1144522"/>
    <lineage>
        <taxon>Eukaryota</taxon>
        <taxon>Metamonada</taxon>
        <taxon>Parabasalia</taxon>
        <taxon>Tritrichomonadida</taxon>
        <taxon>Tritrichomonadidae</taxon>
        <taxon>Tritrichomonas</taxon>
    </lineage>
</organism>
<evidence type="ECO:0000313" key="2">
    <source>
        <dbReference type="Proteomes" id="UP000179807"/>
    </source>
</evidence>
<gene>
    <name evidence="1" type="ORF">TRFO_05129</name>
</gene>
<dbReference type="EMBL" id="MLAK01000693">
    <property type="protein sequence ID" value="OHT07514.1"/>
    <property type="molecule type" value="Genomic_DNA"/>
</dbReference>
<evidence type="ECO:0000313" key="1">
    <source>
        <dbReference type="EMBL" id="OHT07514.1"/>
    </source>
</evidence>
<sequence length="717" mass="83822">MKTQLLAGGIKNPFLTSYLSSTCQIIFHYKPFLENLYKIPPNQYETCDILKRMAIDLQNTESAITADMLISELQIDPKTGSELDQFIDCFFNCITKELLDIFNYQNFRYTISQAESLKNLLSVNPNLNNLDEKIVFIFFHHKNNENHLIDLDKEIILSEKQFFLYAFVQLLGLPASGHYFVSLRDSQGWIRCNDSSVIEMNEMDTLSAINDTRTPIVLAVYVDDMNSITIKRRISEIGKKTNSFSFHSPTQSPIHSPVHSLIHICDVDNPITIDQISLPPTTRNNLVNIQETNPYPSSFLTEFEGSNSRYLNDRIGIPEFRMNNNDRSNSIHGSKNTGIEIDSENDVEEIANNYKEDIHNNILQNQNLNQEKNQFHDIFEHDSNSLCNLDSFDFKPKIDIRMFAASKMYYEEQRDVDLNGSFDQNDVLSCYENAAETYKYHYDYDSQHRFERIGGVDYKFQVGKKYVENIRSEFDPNERVTAVFQLKKYPQFTDIDRIVNSLQYRIRFFIYQAEGCKFQGKFTGDQSYEHIKRFVFVFLTEILGISRENARFSLFLRSGNFFYSFNEDSDNKHVQTIDIYSDEDDEEDYSNKSEINIRPKQSMNIMELNDLFGCLEISILLNEYSIKNDISYKADLSYFFLRNNVEIEKKIFYKYKVGLTGNDLIDAVIDHYFKRPCIYSICSNNQNYREIDPSLPITPQLYNGNIQIRDKIPEENY</sequence>
<name>A0A1J4K997_9EUKA</name>
<keyword evidence="2" id="KW-1185">Reference proteome</keyword>
<comment type="caution">
    <text evidence="1">The sequence shown here is derived from an EMBL/GenBank/DDBJ whole genome shotgun (WGS) entry which is preliminary data.</text>
</comment>
<dbReference type="RefSeq" id="XP_068360650.1">
    <property type="nucleotide sequence ID" value="XM_068492305.1"/>
</dbReference>